<accession>A0A0J9E0N7</accession>
<proteinExistence type="predicted"/>
<protein>
    <recommendedName>
        <fullName evidence="4">Peptidase M15A C-terminal domain-containing protein</fullName>
    </recommendedName>
</protein>
<dbReference type="AlphaFoldDB" id="A0A0J9E0N7"/>
<dbReference type="Proteomes" id="UP000037178">
    <property type="component" value="Unassembled WGS sequence"/>
</dbReference>
<evidence type="ECO:0000256" key="1">
    <source>
        <dbReference type="SAM" id="MobiDB-lite"/>
    </source>
</evidence>
<feature type="compositionally biased region" description="Basic and acidic residues" evidence="1">
    <location>
        <begin position="194"/>
        <end position="206"/>
    </location>
</feature>
<evidence type="ECO:0000313" key="2">
    <source>
        <dbReference type="EMBL" id="KMW56290.1"/>
    </source>
</evidence>
<comment type="caution">
    <text evidence="2">The sequence shown here is derived from an EMBL/GenBank/DDBJ whole genome shotgun (WGS) entry which is preliminary data.</text>
</comment>
<reference evidence="2 3" key="1">
    <citation type="submission" date="2015-06" db="EMBL/GenBank/DDBJ databases">
        <title>Draft genome sequence of an Alphaproteobacteria species associated to the Mediterranean sponge Oscarella lobularis.</title>
        <authorList>
            <person name="Jourda C."/>
            <person name="Santini S."/>
            <person name="Claverie J.-M."/>
        </authorList>
    </citation>
    <scope>NUCLEOTIDE SEQUENCE [LARGE SCALE GENOMIC DNA]</scope>
    <source>
        <strain evidence="2">IGS</strain>
    </source>
</reference>
<sequence>MGRMRKPRSYTALEALGRQRLSRHFEMRNFMTSEIANFYAMQNFPDDPELALAAGRKLAEHCLDPLVETFGPIDIRSAYRHPQMNDFGSKLTPQKCARNEANYAHHIWDIRDSKARMGACATVGVPWFAAQYNKGRDWRDLAWWLYDHLDFQEVYFFPKNAAFNITWREDYRQQRILSYARPKGTLVKPGMTPDPDRGSRYTDFPEFRGISYPDIPGETP</sequence>
<organism evidence="2 3">
    <name type="scientific">Candidatus Rhodobacter oscarellae</name>
    <dbReference type="NCBI Taxonomy" id="1675527"/>
    <lineage>
        <taxon>Bacteria</taxon>
        <taxon>Pseudomonadati</taxon>
        <taxon>Pseudomonadota</taxon>
        <taxon>Alphaproteobacteria</taxon>
        <taxon>Rhodobacterales</taxon>
        <taxon>Rhodobacter group</taxon>
        <taxon>Rhodobacter</taxon>
    </lineage>
</organism>
<dbReference type="SUPFAM" id="SSF55166">
    <property type="entry name" value="Hedgehog/DD-peptidase"/>
    <property type="match status" value="1"/>
</dbReference>
<dbReference type="PATRIC" id="fig|1675527.3.peg.1324"/>
<name>A0A0J9E0N7_9RHOB</name>
<feature type="region of interest" description="Disordered" evidence="1">
    <location>
        <begin position="187"/>
        <end position="220"/>
    </location>
</feature>
<evidence type="ECO:0000313" key="3">
    <source>
        <dbReference type="Proteomes" id="UP000037178"/>
    </source>
</evidence>
<dbReference type="InterPro" id="IPR009045">
    <property type="entry name" value="Zn_M74/Hedgehog-like"/>
</dbReference>
<evidence type="ECO:0008006" key="4">
    <source>
        <dbReference type="Google" id="ProtNLM"/>
    </source>
</evidence>
<keyword evidence="3" id="KW-1185">Reference proteome</keyword>
<dbReference type="EMBL" id="LFTY01000002">
    <property type="protein sequence ID" value="KMW56290.1"/>
    <property type="molecule type" value="Genomic_DNA"/>
</dbReference>
<dbReference type="STRING" id="1675527.AIOL_001242"/>
<gene>
    <name evidence="2" type="ORF">AIOL_001242</name>
</gene>